<dbReference type="InterPro" id="IPR052340">
    <property type="entry name" value="RNase_Y/CdgJ"/>
</dbReference>
<evidence type="ECO:0000313" key="3">
    <source>
        <dbReference type="Proteomes" id="UP001652432"/>
    </source>
</evidence>
<keyword evidence="3" id="KW-1185">Reference proteome</keyword>
<name>A0ABT2T1D0_9FIRM</name>
<protein>
    <submittedName>
        <fullName evidence="2">HDOD domain-containing protein</fullName>
    </submittedName>
</protein>
<organism evidence="2 3">
    <name type="scientific">Suilimivivens aceti</name>
    <dbReference type="NCBI Taxonomy" id="2981774"/>
    <lineage>
        <taxon>Bacteria</taxon>
        <taxon>Bacillati</taxon>
        <taxon>Bacillota</taxon>
        <taxon>Clostridia</taxon>
        <taxon>Lachnospirales</taxon>
        <taxon>Lachnospiraceae</taxon>
        <taxon>Suilimivivens</taxon>
    </lineage>
</organism>
<comment type="caution">
    <text evidence="2">The sequence shown here is derived from an EMBL/GenBank/DDBJ whole genome shotgun (WGS) entry which is preliminary data.</text>
</comment>
<evidence type="ECO:0000259" key="1">
    <source>
        <dbReference type="PROSITE" id="PS51833"/>
    </source>
</evidence>
<sequence>MLATLIPLFDENIAVRAYSLFAQKRNSFLDPSFLGTASYDGIGVIAGLDIIQGMGIETLSADKDVFVEVNNISLFADINSQCSVDHERLILLCDNTVLPEKMYIDRLKALKADGYQLAMKKLPVARFEIYREVLSLMDYIFLDHKKIDISKAKIYFSKIYPNIKLCAVNVNTQEEFDTLRKDGGYTLYEGEFYRIPVTRGQEEVSPLKVNYIELLNIVNDDDFDLTKAADIIGRDTALVILLLKMVNRMTVNSGITSIRHAAAMLGQKELKKWINTAVTSELCADKPNEVTRLSLLRAKFAENLAPAFEMAGHSSELFLMGLFSVLDLILDKPMDEALDMVKVSKNIREALIDDKGELAEVLDFIEHYERASWQEVSRQMILRNIDMNSVYNAYVDSLKWYRDLFAK</sequence>
<dbReference type="PANTHER" id="PTHR33525:SF4">
    <property type="entry name" value="CYCLIC DI-GMP PHOSPHODIESTERASE CDGJ"/>
    <property type="match status" value="1"/>
</dbReference>
<dbReference type="InterPro" id="IPR014408">
    <property type="entry name" value="dGMP_Pdiesterase_EAL/HD-GYP"/>
</dbReference>
<feature type="domain" description="HDOD" evidence="1">
    <location>
        <begin position="204"/>
        <end position="389"/>
    </location>
</feature>
<dbReference type="PIRSF" id="PIRSF003180">
    <property type="entry name" value="DiGMPpdiest_YuxH"/>
    <property type="match status" value="1"/>
</dbReference>
<dbReference type="InterPro" id="IPR013976">
    <property type="entry name" value="HDOD"/>
</dbReference>
<reference evidence="2 3" key="1">
    <citation type="journal article" date="2021" name="ISME Commun">
        <title>Automated analysis of genomic sequences facilitates high-throughput and comprehensive description of bacteria.</title>
        <authorList>
            <person name="Hitch T.C.A."/>
        </authorList>
    </citation>
    <scope>NUCLEOTIDE SEQUENCE [LARGE SCALE GENOMIC DNA]</scope>
    <source>
        <strain evidence="2 3">Sanger_18</strain>
    </source>
</reference>
<dbReference type="Gene3D" id="1.10.3210.10">
    <property type="entry name" value="Hypothetical protein af1432"/>
    <property type="match status" value="1"/>
</dbReference>
<gene>
    <name evidence="2" type="ORF">OCV77_06060</name>
</gene>
<dbReference type="RefSeq" id="WP_262574057.1">
    <property type="nucleotide sequence ID" value="NZ_JAOQKJ010000004.1"/>
</dbReference>
<dbReference type="EMBL" id="JAOQKJ010000004">
    <property type="protein sequence ID" value="MCU6744062.1"/>
    <property type="molecule type" value="Genomic_DNA"/>
</dbReference>
<evidence type="ECO:0000313" key="2">
    <source>
        <dbReference type="EMBL" id="MCU6744062.1"/>
    </source>
</evidence>
<dbReference type="PANTHER" id="PTHR33525">
    <property type="match status" value="1"/>
</dbReference>
<accession>A0ABT2T1D0</accession>
<proteinExistence type="predicted"/>
<dbReference type="SUPFAM" id="SSF109604">
    <property type="entry name" value="HD-domain/PDEase-like"/>
    <property type="match status" value="1"/>
</dbReference>
<dbReference type="Proteomes" id="UP001652432">
    <property type="component" value="Unassembled WGS sequence"/>
</dbReference>
<dbReference type="Pfam" id="PF08668">
    <property type="entry name" value="HDOD"/>
    <property type="match status" value="1"/>
</dbReference>
<dbReference type="PROSITE" id="PS51833">
    <property type="entry name" value="HDOD"/>
    <property type="match status" value="1"/>
</dbReference>